<accession>A0A495JGB6</accession>
<evidence type="ECO:0000256" key="2">
    <source>
        <dbReference type="ARBA" id="ARBA00023002"/>
    </source>
</evidence>
<proteinExistence type="predicted"/>
<gene>
    <name evidence="5" type="ORF">BDK92_2250</name>
</gene>
<evidence type="ECO:0000259" key="4">
    <source>
        <dbReference type="Pfam" id="PF01593"/>
    </source>
</evidence>
<dbReference type="InterPro" id="IPR036188">
    <property type="entry name" value="FAD/NAD-bd_sf"/>
</dbReference>
<feature type="domain" description="Amine oxidase" evidence="4">
    <location>
        <begin position="13"/>
        <end position="435"/>
    </location>
</feature>
<dbReference type="PANTHER" id="PTHR42923:SF47">
    <property type="entry name" value="BLR3003 PROTEIN"/>
    <property type="match status" value="1"/>
</dbReference>
<dbReference type="InterPro" id="IPR050464">
    <property type="entry name" value="Zeta_carotene_desat/Oxidored"/>
</dbReference>
<dbReference type="InterPro" id="IPR001613">
    <property type="entry name" value="Flavin_amine_oxidase"/>
</dbReference>
<evidence type="ECO:0000256" key="1">
    <source>
        <dbReference type="ARBA" id="ARBA00001974"/>
    </source>
</evidence>
<dbReference type="NCBIfam" id="TIGR03467">
    <property type="entry name" value="HpnE"/>
    <property type="match status" value="1"/>
</dbReference>
<dbReference type="Pfam" id="PF01593">
    <property type="entry name" value="Amino_oxidase"/>
    <property type="match status" value="1"/>
</dbReference>
<keyword evidence="6" id="KW-1185">Reference proteome</keyword>
<sequence length="449" mass="48158">MNGEQVCVVGGGLAGIAAALRLVDAGARVTLLEARPELGGATYSFRRGDLVVDTGQHVFLRCYREYRQLLDQLGTSGGAHLQDVFAVPILRVGVPPHLLTRTRRLPAPAHLLPALINYRPLRVGQRIAAIRGAAALRGVDPDDPANDEISFGDWLTRHGQDAPTVRRLWELICVAALNAPPHRASLALAARVFRTGLLDRADAGDIGRPTVPLSELHGEPAGALLRERGGTVHTGVKVREIVPDQGQFQITADRVRLTADAVVLAVPHPQAARLVPAQAAPDRERWAGLGAAPIINVHVRYQRRVTDLEFAAALDNPVQWVFDRTPPGSTGQYLVTSISAAEPLLRTPAGRLGRAQLDALADLFPAARRTPVRDVFVTREPRATFRQGPGTRRDRPAAGTRLPGLALAGAWTDTGWPDTMEGAVRSGRQAADVVLAHLGSRSSTTEAPT</sequence>
<comment type="cofactor">
    <cofactor evidence="1">
        <name>FAD</name>
        <dbReference type="ChEBI" id="CHEBI:57692"/>
    </cofactor>
</comment>
<reference evidence="5 6" key="1">
    <citation type="submission" date="2018-10" db="EMBL/GenBank/DDBJ databases">
        <title>Sequencing the genomes of 1000 actinobacteria strains.</title>
        <authorList>
            <person name="Klenk H.-P."/>
        </authorList>
    </citation>
    <scope>NUCLEOTIDE SEQUENCE [LARGE SCALE GENOMIC DNA]</scope>
    <source>
        <strain evidence="5 6">DSM 45175</strain>
    </source>
</reference>
<dbReference type="InterPro" id="IPR002937">
    <property type="entry name" value="Amino_oxidase"/>
</dbReference>
<feature type="binding site" evidence="3">
    <location>
        <begin position="33"/>
        <end position="34"/>
    </location>
    <ligand>
        <name>FAD</name>
        <dbReference type="ChEBI" id="CHEBI:57692"/>
    </ligand>
</feature>
<dbReference type="InterPro" id="IPR017830">
    <property type="entry name" value="SQase_HpnE"/>
</dbReference>
<dbReference type="GO" id="GO:0016491">
    <property type="term" value="F:oxidoreductase activity"/>
    <property type="evidence" value="ECO:0007669"/>
    <property type="project" value="UniProtKB-KW"/>
</dbReference>
<evidence type="ECO:0000313" key="6">
    <source>
        <dbReference type="Proteomes" id="UP000277671"/>
    </source>
</evidence>
<dbReference type="PRINTS" id="PR00757">
    <property type="entry name" value="AMINEOXDASEF"/>
</dbReference>
<feature type="binding site" evidence="3">
    <location>
        <position position="238"/>
    </location>
    <ligand>
        <name>FAD</name>
        <dbReference type="ChEBI" id="CHEBI:57692"/>
    </ligand>
</feature>
<protein>
    <submittedName>
        <fullName evidence="5">Squalene-associated FAD-dependent desaturase</fullName>
    </submittedName>
</protein>
<evidence type="ECO:0000313" key="5">
    <source>
        <dbReference type="EMBL" id="RKR87947.1"/>
    </source>
</evidence>
<dbReference type="AlphaFoldDB" id="A0A495JGB6"/>
<dbReference type="PANTHER" id="PTHR42923">
    <property type="entry name" value="PROTOPORPHYRINOGEN OXIDASE"/>
    <property type="match status" value="1"/>
</dbReference>
<dbReference type="SUPFAM" id="SSF51905">
    <property type="entry name" value="FAD/NAD(P)-binding domain"/>
    <property type="match status" value="1"/>
</dbReference>
<dbReference type="Gene3D" id="3.50.50.60">
    <property type="entry name" value="FAD/NAD(P)-binding domain"/>
    <property type="match status" value="1"/>
</dbReference>
<dbReference type="Proteomes" id="UP000277671">
    <property type="component" value="Unassembled WGS sequence"/>
</dbReference>
<comment type="caution">
    <text evidence="5">The sequence shown here is derived from an EMBL/GenBank/DDBJ whole genome shotgun (WGS) entry which is preliminary data.</text>
</comment>
<dbReference type="EMBL" id="RBKT01000001">
    <property type="protein sequence ID" value="RKR87947.1"/>
    <property type="molecule type" value="Genomic_DNA"/>
</dbReference>
<dbReference type="RefSeq" id="WP_121156636.1">
    <property type="nucleotide sequence ID" value="NZ_RBKT01000001.1"/>
</dbReference>
<evidence type="ECO:0000256" key="3">
    <source>
        <dbReference type="PIRSR" id="PIRSR601613-1"/>
    </source>
</evidence>
<keyword evidence="2" id="KW-0560">Oxidoreductase</keyword>
<name>A0A495JGB6_9ACTN</name>
<dbReference type="OrthoDB" id="7849608at2"/>
<organism evidence="5 6">
    <name type="scientific">Micromonospora pisi</name>
    <dbReference type="NCBI Taxonomy" id="589240"/>
    <lineage>
        <taxon>Bacteria</taxon>
        <taxon>Bacillati</taxon>
        <taxon>Actinomycetota</taxon>
        <taxon>Actinomycetes</taxon>
        <taxon>Micromonosporales</taxon>
        <taxon>Micromonosporaceae</taxon>
        <taxon>Micromonospora</taxon>
    </lineage>
</organism>